<reference evidence="2 3" key="1">
    <citation type="submission" date="2020-05" db="EMBL/GenBank/DDBJ databases">
        <authorList>
            <person name="Mo P."/>
        </authorList>
    </citation>
    <scope>NUCLEOTIDE SEQUENCE [LARGE SCALE GENOMIC DNA]</scope>
    <source>
        <strain evidence="2 3">Gen01</strain>
    </source>
</reference>
<keyword evidence="3" id="KW-1185">Reference proteome</keyword>
<organism evidence="2 3">
    <name type="scientific">Pseudonocardia broussonetiae</name>
    <dbReference type="NCBI Taxonomy" id="2736640"/>
    <lineage>
        <taxon>Bacteria</taxon>
        <taxon>Bacillati</taxon>
        <taxon>Actinomycetota</taxon>
        <taxon>Actinomycetes</taxon>
        <taxon>Pseudonocardiales</taxon>
        <taxon>Pseudonocardiaceae</taxon>
        <taxon>Pseudonocardia</taxon>
    </lineage>
</organism>
<gene>
    <name evidence="2" type="ORF">HOP40_16110</name>
</gene>
<dbReference type="AlphaFoldDB" id="A0A6M6JGL4"/>
<proteinExistence type="predicted"/>
<dbReference type="EMBL" id="CP053564">
    <property type="protein sequence ID" value="QJY47144.1"/>
    <property type="molecule type" value="Genomic_DNA"/>
</dbReference>
<dbReference type="KEGG" id="pbro:HOP40_16110"/>
<name>A0A6M6JGL4_9PSEU</name>
<evidence type="ECO:0000313" key="3">
    <source>
        <dbReference type="Proteomes" id="UP000505377"/>
    </source>
</evidence>
<keyword evidence="1" id="KW-1133">Transmembrane helix</keyword>
<keyword evidence="1" id="KW-0812">Transmembrane</keyword>
<protein>
    <submittedName>
        <fullName evidence="2">Uncharacterized protein</fullName>
    </submittedName>
</protein>
<dbReference type="Proteomes" id="UP000505377">
    <property type="component" value="Chromosome"/>
</dbReference>
<feature type="transmembrane region" description="Helical" evidence="1">
    <location>
        <begin position="12"/>
        <end position="34"/>
    </location>
</feature>
<evidence type="ECO:0000313" key="2">
    <source>
        <dbReference type="EMBL" id="QJY47144.1"/>
    </source>
</evidence>
<accession>A0A6M6JGL4</accession>
<dbReference type="RefSeq" id="WP_172159409.1">
    <property type="nucleotide sequence ID" value="NZ_CP053564.1"/>
</dbReference>
<evidence type="ECO:0000256" key="1">
    <source>
        <dbReference type="SAM" id="Phobius"/>
    </source>
</evidence>
<sequence>MSTLGTTGNRTPVYYVLLVLAWLWVVVPFGYGLYQLVVKIPALFAG</sequence>
<keyword evidence="1" id="KW-0472">Membrane</keyword>